<feature type="transmembrane region" description="Helical" evidence="2">
    <location>
        <begin position="222"/>
        <end position="246"/>
    </location>
</feature>
<feature type="coiled-coil region" evidence="1">
    <location>
        <begin position="802"/>
        <end position="829"/>
    </location>
</feature>
<dbReference type="Proteomes" id="UP000030108">
    <property type="component" value="Unassembled WGS sequence"/>
</dbReference>
<feature type="non-terminal residue" evidence="4">
    <location>
        <position position="893"/>
    </location>
</feature>
<dbReference type="OrthoDB" id="3219854at2759"/>
<keyword evidence="1" id="KW-0175">Coiled coil</keyword>
<proteinExistence type="predicted"/>
<reference evidence="5" key="1">
    <citation type="journal article" date="2014" name="Genome Announc.">
        <title>Draft genome sequence of the plant-pathogenic soil fungus Rhizoctonia solani anastomosis group 3 strain Rhs1AP.</title>
        <authorList>
            <person name="Cubeta M.A."/>
            <person name="Thomas E."/>
            <person name="Dean R.A."/>
            <person name="Jabaji S."/>
            <person name="Neate S.M."/>
            <person name="Tavantzis S."/>
            <person name="Toda T."/>
            <person name="Vilgalys R."/>
            <person name="Bharathan N."/>
            <person name="Fedorova-Abrams N."/>
            <person name="Pakala S.B."/>
            <person name="Pakala S.M."/>
            <person name="Zafar N."/>
            <person name="Joardar V."/>
            <person name="Losada L."/>
            <person name="Nierman W.C."/>
        </authorList>
    </citation>
    <scope>NUCLEOTIDE SEQUENCE [LARGE SCALE GENOMIC DNA]</scope>
    <source>
        <strain evidence="5">AG-3</strain>
    </source>
</reference>
<keyword evidence="2" id="KW-0472">Membrane</keyword>
<sequence>MSVGIDGCNWSNHLTEAENAERITHIGKIMSEYNYSVINVQRFYPVEAPQEFDVEGKELDPDAQVWKTYVREADLVDDELVDGWNKSMDVILIFAALFSAISTAFVIESYKSLKPDSADSSSQTLLTISQTLMFIANGSQPSSALPTSEVETPVFKASAKAICVNVLWFLSLSLSVAVSLISMLAKEWCLEFMTGRTGPPGAQARRRQQRWDGLVRWRMKEVLVILPSLIHLSLLLFAIGLCVFLWDVHYGVAIPVVIVTTLAASAYFACTIVPLRYAFCPYGTVLSRFIRQFTNIRPQLSQDNPPHDEVTASALRWMIETCETPRSVDVALQSLAAAEEGLPGDTLQKCNAWTMIKRRFESIDRSEQSEQTRAADLYKRGLEAHPMTRKQADKLNYGYFNENKKLEYLVVGVQSTISGMINDVISNTPSLDPGTTTILKRCTLVGRHYLYGGGISWRLGEYAYAIEVDPTSLAGELVTLLEPYLRGNVELDPVLYCVLSACFAFVMCCNAAQRVAEKLENTSHVLRLVRTYLSGREGKVSESHWNCISDNLILGTLWLWISADYSRDPLSSTSSRFAATEAALETLWAGLMNTMYSHLSAWKRIDMTVLAHGMLYLLANPNHFNLTVDDSQAIESVLDRALLTHHLSVRIQHRHHAQYIQDICHNLATMSDVAEYTPQLLRALKKIQLYAPWDDKYLLPTSEIYVFVVKYLCMTSDIYKTDTYNAYWILEYSPIPTCSPQLVEQLLMGDIITHLSSSLASDNINKQVFATALLGLLFFMSLHEPDRSSPALSTLEKALLGYPGLENSMEQQEEVIGELETKLQELLTQHGDDIDHNLKIYVCRVLEVMLQEQCAPLPEISLVNLETERSVVYPDIVFDSEGKLVSLTIEDCI</sequence>
<keyword evidence="2 4" id="KW-0812">Transmembrane</keyword>
<keyword evidence="2" id="KW-1133">Transmembrane helix</keyword>
<dbReference type="InterPro" id="IPR045338">
    <property type="entry name" value="DUF6535"/>
</dbReference>
<evidence type="ECO:0000256" key="1">
    <source>
        <dbReference type="SAM" id="Coils"/>
    </source>
</evidence>
<evidence type="ECO:0000259" key="3">
    <source>
        <dbReference type="Pfam" id="PF20153"/>
    </source>
</evidence>
<evidence type="ECO:0000313" key="5">
    <source>
        <dbReference type="Proteomes" id="UP000030108"/>
    </source>
</evidence>
<feature type="domain" description="DUF6535" evidence="3">
    <location>
        <begin position="66"/>
        <end position="246"/>
    </location>
</feature>
<evidence type="ECO:0000256" key="2">
    <source>
        <dbReference type="SAM" id="Phobius"/>
    </source>
</evidence>
<organism evidence="4 5">
    <name type="scientific">Rhizoctonia solani AG-3 Rhs1AP</name>
    <dbReference type="NCBI Taxonomy" id="1086054"/>
    <lineage>
        <taxon>Eukaryota</taxon>
        <taxon>Fungi</taxon>
        <taxon>Dikarya</taxon>
        <taxon>Basidiomycota</taxon>
        <taxon>Agaricomycotina</taxon>
        <taxon>Agaricomycetes</taxon>
        <taxon>Cantharellales</taxon>
        <taxon>Ceratobasidiaceae</taxon>
        <taxon>Rhizoctonia</taxon>
    </lineage>
</organism>
<feature type="transmembrane region" description="Helical" evidence="2">
    <location>
        <begin position="90"/>
        <end position="107"/>
    </location>
</feature>
<comment type="caution">
    <text evidence="4">The sequence shown here is derived from an EMBL/GenBank/DDBJ whole genome shotgun (WGS) entry which is preliminary data.</text>
</comment>
<protein>
    <submittedName>
        <fullName evidence="4">Transmembrane protein, putative</fullName>
    </submittedName>
</protein>
<evidence type="ECO:0000313" key="4">
    <source>
        <dbReference type="EMBL" id="EUC62920.1"/>
    </source>
</evidence>
<dbReference type="EMBL" id="JATN01000317">
    <property type="protein sequence ID" value="EUC62920.1"/>
    <property type="molecule type" value="Genomic_DNA"/>
</dbReference>
<name>X8JG52_9AGAM</name>
<dbReference type="AlphaFoldDB" id="X8JG52"/>
<dbReference type="Pfam" id="PF20153">
    <property type="entry name" value="DUF6535"/>
    <property type="match status" value="1"/>
</dbReference>
<feature type="transmembrane region" description="Helical" evidence="2">
    <location>
        <begin position="166"/>
        <end position="185"/>
    </location>
</feature>
<accession>X8JG52</accession>
<gene>
    <name evidence="4" type="ORF">RSOL_463890</name>
</gene>
<feature type="transmembrane region" description="Helical" evidence="2">
    <location>
        <begin position="252"/>
        <end position="279"/>
    </location>
</feature>